<feature type="compositionally biased region" description="Basic and acidic residues" evidence="1">
    <location>
        <begin position="168"/>
        <end position="185"/>
    </location>
</feature>
<evidence type="ECO:0000313" key="3">
    <source>
        <dbReference type="Proteomes" id="UP001175353"/>
    </source>
</evidence>
<name>A0AAN6GYJ9_9PEZI</name>
<feature type="compositionally biased region" description="Gly residues" evidence="1">
    <location>
        <begin position="189"/>
        <end position="218"/>
    </location>
</feature>
<dbReference type="EMBL" id="JAUJLE010000881">
    <property type="protein sequence ID" value="KAK0950230.1"/>
    <property type="molecule type" value="Genomic_DNA"/>
</dbReference>
<gene>
    <name evidence="2" type="ORF">LTR91_025825</name>
</gene>
<feature type="compositionally biased region" description="Low complexity" evidence="1">
    <location>
        <begin position="312"/>
        <end position="324"/>
    </location>
</feature>
<comment type="caution">
    <text evidence="2">The sequence shown here is derived from an EMBL/GenBank/DDBJ whole genome shotgun (WGS) entry which is preliminary data.</text>
</comment>
<evidence type="ECO:0000256" key="1">
    <source>
        <dbReference type="SAM" id="MobiDB-lite"/>
    </source>
</evidence>
<accession>A0AAN6GYJ9</accession>
<reference evidence="2" key="1">
    <citation type="submission" date="2023-06" db="EMBL/GenBank/DDBJ databases">
        <title>Black Yeasts Isolated from many extreme environments.</title>
        <authorList>
            <person name="Coleine C."/>
            <person name="Stajich J.E."/>
            <person name="Selbmann L."/>
        </authorList>
    </citation>
    <scope>NUCLEOTIDE SEQUENCE</scope>
    <source>
        <strain evidence="2">CCFEE 5200</strain>
    </source>
</reference>
<feature type="compositionally biased region" description="Basic residues" evidence="1">
    <location>
        <begin position="156"/>
        <end position="165"/>
    </location>
</feature>
<protein>
    <submittedName>
        <fullName evidence="2">Uncharacterized protein</fullName>
    </submittedName>
</protein>
<sequence>MAALVATYNGDLLALDWLRRDTRPARTGPIDTRHELRVRIKALAGLWEQLHSAKSVCTAKSHVESTQVALGTAYTGRELFRPIATPQVAGTPQPQPYDDCLTDLPPDYTLTEALATVQLNVCDIDAPGKDARAANTASRSATDEIDFTSPSGIRSHVNKKAKKAAKSAQKDKWAGSDDEGEKPADGGEEGGAGDGAGGDAGFGAGGDPPGDGGNGGDGGDGDDWATGATTAKGKKKKKKNAWEEFEADEAAKKVDDENADPTPAPAAEPEAADDWSAFASAGGKKKKGKKGQPEPEAFADPVLDTIDLGGSATLDATPATATEPDAADEW</sequence>
<organism evidence="2 3">
    <name type="scientific">Friedmanniomyces endolithicus</name>
    <dbReference type="NCBI Taxonomy" id="329885"/>
    <lineage>
        <taxon>Eukaryota</taxon>
        <taxon>Fungi</taxon>
        <taxon>Dikarya</taxon>
        <taxon>Ascomycota</taxon>
        <taxon>Pezizomycotina</taxon>
        <taxon>Dothideomycetes</taxon>
        <taxon>Dothideomycetidae</taxon>
        <taxon>Mycosphaerellales</taxon>
        <taxon>Teratosphaeriaceae</taxon>
        <taxon>Friedmanniomyces</taxon>
    </lineage>
</organism>
<proteinExistence type="predicted"/>
<evidence type="ECO:0000313" key="2">
    <source>
        <dbReference type="EMBL" id="KAK0950230.1"/>
    </source>
</evidence>
<dbReference type="Proteomes" id="UP001175353">
    <property type="component" value="Unassembled WGS sequence"/>
</dbReference>
<keyword evidence="3" id="KW-1185">Reference proteome</keyword>
<dbReference type="AlphaFoldDB" id="A0AAN6GYJ9"/>
<feature type="region of interest" description="Disordered" evidence="1">
    <location>
        <begin position="133"/>
        <end position="330"/>
    </location>
</feature>